<evidence type="ECO:0000256" key="1">
    <source>
        <dbReference type="SAM" id="SignalP"/>
    </source>
</evidence>
<dbReference type="InterPro" id="IPR049492">
    <property type="entry name" value="BD-FAE-like_dom"/>
</dbReference>
<keyword evidence="1" id="KW-0732">Signal</keyword>
<dbReference type="AlphaFoldDB" id="A0A9D5LZW2"/>
<dbReference type="InterPro" id="IPR048121">
    <property type="entry name" value="Tannase_A"/>
</dbReference>
<organism evidence="4 5">
    <name type="scientific">Ructibacterium gallinarum</name>
    <dbReference type="NCBI Taxonomy" id="2779355"/>
    <lineage>
        <taxon>Bacteria</taxon>
        <taxon>Bacillati</taxon>
        <taxon>Bacillota</taxon>
        <taxon>Clostridia</taxon>
        <taxon>Eubacteriales</taxon>
        <taxon>Oscillospiraceae</taxon>
        <taxon>Ructibacterium</taxon>
    </lineage>
</organism>
<protein>
    <submittedName>
        <fullName evidence="4">Tannase</fullName>
    </submittedName>
</protein>
<dbReference type="InterPro" id="IPR029058">
    <property type="entry name" value="AB_hydrolase_fold"/>
</dbReference>
<dbReference type="Pfam" id="PF20434">
    <property type="entry name" value="BD-FAE"/>
    <property type="match status" value="1"/>
</dbReference>
<evidence type="ECO:0000259" key="3">
    <source>
        <dbReference type="Pfam" id="PF20434"/>
    </source>
</evidence>
<dbReference type="EMBL" id="JADCKB010000010">
    <property type="protein sequence ID" value="MBE5040057.1"/>
    <property type="molecule type" value="Genomic_DNA"/>
</dbReference>
<feature type="domain" description="BD-FAE-like" evidence="3">
    <location>
        <begin position="226"/>
        <end position="321"/>
    </location>
</feature>
<evidence type="ECO:0000259" key="2">
    <source>
        <dbReference type="Pfam" id="PF07833"/>
    </source>
</evidence>
<evidence type="ECO:0000313" key="4">
    <source>
        <dbReference type="EMBL" id="MBE5040057.1"/>
    </source>
</evidence>
<dbReference type="NCBIfam" id="NF041555">
    <property type="entry name" value="tannase_A"/>
    <property type="match status" value="1"/>
</dbReference>
<keyword evidence="5" id="KW-1185">Reference proteome</keyword>
<dbReference type="Gene3D" id="3.30.457.10">
    <property type="entry name" value="Copper amine oxidase-like, N-terminal domain"/>
    <property type="match status" value="1"/>
</dbReference>
<dbReference type="Proteomes" id="UP000806542">
    <property type="component" value="Unassembled WGS sequence"/>
</dbReference>
<dbReference type="SUPFAM" id="SSF55383">
    <property type="entry name" value="Copper amine oxidase, domain N"/>
    <property type="match status" value="1"/>
</dbReference>
<feature type="domain" description="Copper amine oxidase-like N-terminal" evidence="2">
    <location>
        <begin position="36"/>
        <end position="145"/>
    </location>
</feature>
<evidence type="ECO:0000313" key="5">
    <source>
        <dbReference type="Proteomes" id="UP000806542"/>
    </source>
</evidence>
<sequence length="682" mass="74087">MKRMEFYAAAASAILLFSTLFPAEIFAENPEINVSLNGNLVSFSQTPILVNDRTLVPVRSIFEDLGAEVLWEEGSNSVTITKNNQTISLSINCPEMQITNDGETQTITLDTPPQLIADCTMLPLRAICEALGAEVTWDESTQTANIITDTALPALIDNTKWNYQSENDVYWQTGISYCANPADSSYETLGIFIPGTYVNAQDNGDGTFTLTLDSDGTLGGYTAETAPIVIPVNTPGYSAMKPPSGYDSSTAPYTSAGFVCVSAGCRGRDAGAPAGVTDLKAAVRYLQYAQNSLPGSTDRIFTFGMSGGGAQSALMGATGDSALYTPYLEAIGAVSGVSDAVAGSMCWCPITSLDYANEAYEWNMGLTRTNLDSQTQALSDGMAEAFAHYLNALELKDENGNVLSLTESETGIYMSGSYYDYLKNQIEQSLNNFLSDTEFPYTPQSRGMGGPGGMTHDGQDMPRIEDIDGIVRDETEDKEQVSVTYQTAQEYIDSLNQDITWISYDPDSNTATISSVEDFVKTCKKAGKSVGAFDDLNATQGENILFGYGDGQGTHFDPVMAQLLTGTEYAEAYQSDLLRTDFLGNTVQYRMNMYNPMYYLVPYYDGFQTSNVAKYWRIRTGINQSDTALTTEVNLALALENYSDLQVDFATVWGQGHTQAERSGDSDSNFIAWVNSCLASEE</sequence>
<gene>
    <name evidence="4" type="ORF">INF28_06210</name>
</gene>
<dbReference type="SUPFAM" id="SSF53474">
    <property type="entry name" value="alpha/beta-Hydrolases"/>
    <property type="match status" value="1"/>
</dbReference>
<accession>A0A9D5LZW2</accession>
<reference evidence="4" key="1">
    <citation type="submission" date="2020-10" db="EMBL/GenBank/DDBJ databases">
        <title>ChiBAC.</title>
        <authorList>
            <person name="Zenner C."/>
            <person name="Hitch T.C.A."/>
            <person name="Clavel T."/>
        </authorList>
    </citation>
    <scope>NUCLEOTIDE SEQUENCE</scope>
    <source>
        <strain evidence="4">DSM 107454</strain>
    </source>
</reference>
<name>A0A9D5LZW2_9FIRM</name>
<feature type="chain" id="PRO_5039722364" evidence="1">
    <location>
        <begin position="24"/>
        <end position="682"/>
    </location>
</feature>
<comment type="caution">
    <text evidence="4">The sequence shown here is derived from an EMBL/GenBank/DDBJ whole genome shotgun (WGS) entry which is preliminary data.</text>
</comment>
<proteinExistence type="predicted"/>
<feature type="signal peptide" evidence="1">
    <location>
        <begin position="1"/>
        <end position="23"/>
    </location>
</feature>
<dbReference type="InterPro" id="IPR036582">
    <property type="entry name" value="Mao_N_sf"/>
</dbReference>
<dbReference type="Pfam" id="PF07833">
    <property type="entry name" value="Cu_amine_oxidN1"/>
    <property type="match status" value="1"/>
</dbReference>
<dbReference type="Gene3D" id="3.40.50.1820">
    <property type="entry name" value="alpha/beta hydrolase"/>
    <property type="match status" value="1"/>
</dbReference>
<dbReference type="InterPro" id="IPR012854">
    <property type="entry name" value="Cu_amine_oxidase-like_N"/>
</dbReference>